<dbReference type="Pfam" id="PF02464">
    <property type="entry name" value="CinA"/>
    <property type="match status" value="1"/>
</dbReference>
<evidence type="ECO:0000313" key="2">
    <source>
        <dbReference type="EMBL" id="GEL94297.1"/>
    </source>
</evidence>
<accession>A0A511J8H1</accession>
<dbReference type="AlphaFoldDB" id="A0A511J8H1"/>
<dbReference type="InterPro" id="IPR036653">
    <property type="entry name" value="CinA-like_C"/>
</dbReference>
<dbReference type="InterPro" id="IPR008136">
    <property type="entry name" value="CinA_C"/>
</dbReference>
<gene>
    <name evidence="2" type="ORF">CCO02nite_09550</name>
</gene>
<dbReference type="Gene3D" id="3.90.950.20">
    <property type="entry name" value="CinA-like"/>
    <property type="match status" value="1"/>
</dbReference>
<dbReference type="Proteomes" id="UP000321720">
    <property type="component" value="Unassembled WGS sequence"/>
</dbReference>
<proteinExistence type="predicted"/>
<evidence type="ECO:0000259" key="1">
    <source>
        <dbReference type="Pfam" id="PF02464"/>
    </source>
</evidence>
<dbReference type="OrthoDB" id="1253990at2"/>
<sequence>MPDDEPAARRVLGALAERRWTAATAESLTGGLLCARLVDVPGASAVVLGGIVAYATPLKHVLLDVPESLLAERGPVDPDVALAMAHGARGRLGADVGIATTGVAGPDPQDGHPPGTVHVAVVTPMGGRVLSVHLAGDRVRVRAGAVDAALALVLAALRG</sequence>
<dbReference type="SUPFAM" id="SSF142433">
    <property type="entry name" value="CinA-like"/>
    <property type="match status" value="1"/>
</dbReference>
<keyword evidence="3" id="KW-1185">Reference proteome</keyword>
<dbReference type="RefSeq" id="WP_146841908.1">
    <property type="nucleotide sequence ID" value="NZ_BJWG01000003.1"/>
</dbReference>
<feature type="domain" description="CinA C-terminal" evidence="1">
    <location>
        <begin position="6"/>
        <end position="155"/>
    </location>
</feature>
<organism evidence="2 3">
    <name type="scientific">Cellulomonas composti</name>
    <dbReference type="NCBI Taxonomy" id="266130"/>
    <lineage>
        <taxon>Bacteria</taxon>
        <taxon>Bacillati</taxon>
        <taxon>Actinomycetota</taxon>
        <taxon>Actinomycetes</taxon>
        <taxon>Micrococcales</taxon>
        <taxon>Cellulomonadaceae</taxon>
        <taxon>Cellulomonas</taxon>
    </lineage>
</organism>
<evidence type="ECO:0000313" key="3">
    <source>
        <dbReference type="Proteomes" id="UP000321720"/>
    </source>
</evidence>
<reference evidence="2 3" key="1">
    <citation type="submission" date="2019-07" db="EMBL/GenBank/DDBJ databases">
        <title>Whole genome shotgun sequence of Cellulomonas composti NBRC 100758.</title>
        <authorList>
            <person name="Hosoyama A."/>
            <person name="Uohara A."/>
            <person name="Ohji S."/>
            <person name="Ichikawa N."/>
        </authorList>
    </citation>
    <scope>NUCLEOTIDE SEQUENCE [LARGE SCALE GENOMIC DNA]</scope>
    <source>
        <strain evidence="2 3">NBRC 100758</strain>
    </source>
</reference>
<dbReference type="EMBL" id="BJWG01000003">
    <property type="protein sequence ID" value="GEL94297.1"/>
    <property type="molecule type" value="Genomic_DNA"/>
</dbReference>
<name>A0A511J8H1_9CELL</name>
<dbReference type="NCBIfam" id="TIGR00199">
    <property type="entry name" value="PncC_domain"/>
    <property type="match status" value="1"/>
</dbReference>
<protein>
    <recommendedName>
        <fullName evidence="1">CinA C-terminal domain-containing protein</fullName>
    </recommendedName>
</protein>
<comment type="caution">
    <text evidence="2">The sequence shown here is derived from an EMBL/GenBank/DDBJ whole genome shotgun (WGS) entry which is preliminary data.</text>
</comment>